<dbReference type="PRINTS" id="PR02008">
    <property type="entry name" value="RCMTFAMILY"/>
</dbReference>
<feature type="active site" description="Nucleophile" evidence="12">
    <location>
        <position position="469"/>
    </location>
</feature>
<feature type="compositionally biased region" description="Basic and acidic residues" evidence="13">
    <location>
        <begin position="619"/>
        <end position="645"/>
    </location>
</feature>
<feature type="binding site" evidence="12">
    <location>
        <position position="394"/>
    </location>
    <ligand>
        <name>S-adenosyl-L-methionine</name>
        <dbReference type="ChEBI" id="CHEBI:59789"/>
    </ligand>
</feature>
<dbReference type="KEGG" id="ure:UREG_04023"/>
<feature type="transmembrane region" description="Helical" evidence="14">
    <location>
        <begin position="754"/>
        <end position="775"/>
    </location>
</feature>
<feature type="compositionally biased region" description="Basic and acidic residues" evidence="13">
    <location>
        <begin position="599"/>
        <end position="611"/>
    </location>
</feature>
<evidence type="ECO:0000259" key="15">
    <source>
        <dbReference type="PROSITE" id="PS51686"/>
    </source>
</evidence>
<dbReference type="CDD" id="cd02440">
    <property type="entry name" value="AdoMet_MTases"/>
    <property type="match status" value="1"/>
</dbReference>
<dbReference type="AlphaFoldDB" id="C4JMG5"/>
<evidence type="ECO:0000256" key="10">
    <source>
        <dbReference type="ARBA" id="ARBA00023242"/>
    </source>
</evidence>
<feature type="transmembrane region" description="Helical" evidence="14">
    <location>
        <begin position="880"/>
        <end position="901"/>
    </location>
</feature>
<dbReference type="InterPro" id="IPR001678">
    <property type="entry name" value="MeTrfase_RsmB-F_NOP2_dom"/>
</dbReference>
<dbReference type="eggNOG" id="KOG1444">
    <property type="taxonomic scope" value="Eukaryota"/>
</dbReference>
<dbReference type="NCBIfam" id="TIGR00803">
    <property type="entry name" value="nst"/>
    <property type="match status" value="1"/>
</dbReference>
<dbReference type="GO" id="GO:0009383">
    <property type="term" value="F:rRNA (cytosine-C5-)-methyltransferase activity"/>
    <property type="evidence" value="ECO:0007669"/>
    <property type="project" value="TreeGrafter"/>
</dbReference>
<keyword evidence="6 12" id="KW-0808">Transferase</keyword>
<accession>C4JMG5</accession>
<dbReference type="SUPFAM" id="SSF53335">
    <property type="entry name" value="S-adenosyl-L-methionine-dependent methyltransferases"/>
    <property type="match status" value="1"/>
</dbReference>
<evidence type="ECO:0000256" key="6">
    <source>
        <dbReference type="ARBA" id="ARBA00022679"/>
    </source>
</evidence>
<dbReference type="InterPro" id="IPR037185">
    <property type="entry name" value="EmrE-like"/>
</dbReference>
<feature type="binding site" evidence="12">
    <location>
        <position position="367"/>
    </location>
    <ligand>
        <name>S-adenosyl-L-methionine</name>
        <dbReference type="ChEBI" id="CHEBI:59789"/>
    </ligand>
</feature>
<feature type="binding site" evidence="12">
    <location>
        <begin position="343"/>
        <end position="349"/>
    </location>
    <ligand>
        <name>S-adenosyl-L-methionine</name>
        <dbReference type="ChEBI" id="CHEBI:59789"/>
    </ligand>
</feature>
<dbReference type="STRING" id="336963.C4JMG5"/>
<evidence type="ECO:0000256" key="8">
    <source>
        <dbReference type="ARBA" id="ARBA00022824"/>
    </source>
</evidence>
<keyword evidence="5 12" id="KW-0489">Methyltransferase</keyword>
<keyword evidence="7 12" id="KW-0949">S-adenosyl-L-methionine</keyword>
<evidence type="ECO:0000256" key="5">
    <source>
        <dbReference type="ARBA" id="ARBA00022603"/>
    </source>
</evidence>
<feature type="transmembrane region" description="Helical" evidence="14">
    <location>
        <begin position="976"/>
        <end position="995"/>
    </location>
</feature>
<name>C4JMG5_UNCRE</name>
<feature type="transmembrane region" description="Helical" evidence="14">
    <location>
        <begin position="921"/>
        <end position="943"/>
    </location>
</feature>
<dbReference type="InterPro" id="IPR011023">
    <property type="entry name" value="Nop2p"/>
</dbReference>
<dbReference type="GO" id="GO:0000470">
    <property type="term" value="P:maturation of LSU-rRNA"/>
    <property type="evidence" value="ECO:0007669"/>
    <property type="project" value="TreeGrafter"/>
</dbReference>
<dbReference type="SUPFAM" id="SSF103481">
    <property type="entry name" value="Multidrug resistance efflux transporter EmrE"/>
    <property type="match status" value="1"/>
</dbReference>
<dbReference type="PRINTS" id="PR02012">
    <property type="entry name" value="RCMTNOP2"/>
</dbReference>
<comment type="subcellular location">
    <subcellularLocation>
        <location evidence="1">Endoplasmic reticulum membrane</location>
        <topology evidence="1">Multi-pass membrane protein</topology>
    </subcellularLocation>
    <subcellularLocation>
        <location evidence="2">Nucleus</location>
        <location evidence="2">Nucleolus</location>
    </subcellularLocation>
</comment>
<keyword evidence="4" id="KW-0690">Ribosome biogenesis</keyword>
<keyword evidence="9 12" id="KW-0694">RNA-binding</keyword>
<reference evidence="17" key="1">
    <citation type="journal article" date="2009" name="Genome Res.">
        <title>Comparative genomic analyses of the human fungal pathogens Coccidioides and their relatives.</title>
        <authorList>
            <person name="Sharpton T.J."/>
            <person name="Stajich J.E."/>
            <person name="Rounsley S.D."/>
            <person name="Gardner M.J."/>
            <person name="Wortman J.R."/>
            <person name="Jordar V.S."/>
            <person name="Maiti R."/>
            <person name="Kodira C.D."/>
            <person name="Neafsey D.E."/>
            <person name="Zeng Q."/>
            <person name="Hung C.-Y."/>
            <person name="McMahan C."/>
            <person name="Muszewska A."/>
            <person name="Grynberg M."/>
            <person name="Mandel M.A."/>
            <person name="Kellner E.M."/>
            <person name="Barker B.M."/>
            <person name="Galgiani J.N."/>
            <person name="Orbach M.J."/>
            <person name="Kirkland T.N."/>
            <person name="Cole G.T."/>
            <person name="Henn M.R."/>
            <person name="Birren B.W."/>
            <person name="Taylor J.W."/>
        </authorList>
    </citation>
    <scope>NUCLEOTIDE SEQUENCE [LARGE SCALE GENOMIC DNA]</scope>
    <source>
        <strain evidence="17">UAMH 1704</strain>
    </source>
</reference>
<feature type="region of interest" description="Disordered" evidence="13">
    <location>
        <begin position="554"/>
        <end position="664"/>
    </location>
</feature>
<dbReference type="eggNOG" id="KOG1122">
    <property type="taxonomic scope" value="Eukaryota"/>
</dbReference>
<gene>
    <name evidence="16" type="ORF">UREG_04023</name>
</gene>
<feature type="transmembrane region" description="Helical" evidence="14">
    <location>
        <begin position="796"/>
        <end position="824"/>
    </location>
</feature>
<evidence type="ECO:0000256" key="12">
    <source>
        <dbReference type="PROSITE-ProRule" id="PRU01023"/>
    </source>
</evidence>
<feature type="compositionally biased region" description="Basic and acidic residues" evidence="13">
    <location>
        <begin position="567"/>
        <end position="582"/>
    </location>
</feature>
<feature type="domain" description="SAM-dependent MTase RsmB/NOP-type" evidence="15">
    <location>
        <begin position="251"/>
        <end position="541"/>
    </location>
</feature>
<dbReference type="GeneID" id="8443995"/>
<dbReference type="InterPro" id="IPR018314">
    <property type="entry name" value="RsmB/NOL1/NOP2-like_CS"/>
</dbReference>
<feature type="compositionally biased region" description="Acidic residues" evidence="13">
    <location>
        <begin position="583"/>
        <end position="594"/>
    </location>
</feature>
<dbReference type="FunCoup" id="C4JMG5">
    <property type="interactions" value="665"/>
</dbReference>
<dbReference type="GO" id="GO:0070475">
    <property type="term" value="P:rRNA base methylation"/>
    <property type="evidence" value="ECO:0007669"/>
    <property type="project" value="TreeGrafter"/>
</dbReference>
<evidence type="ECO:0000313" key="17">
    <source>
        <dbReference type="Proteomes" id="UP000002058"/>
    </source>
</evidence>
<feature type="compositionally biased region" description="Low complexity" evidence="13">
    <location>
        <begin position="81"/>
        <end position="90"/>
    </location>
</feature>
<feature type="compositionally biased region" description="Basic residues" evidence="13">
    <location>
        <begin position="646"/>
        <end position="656"/>
    </location>
</feature>
<sequence>MGVGRRMKKQGPPPPLDESKISSLKRRKADVPDDAAPRGSKRQKAGNNTQTKKNSGRKSNGAGKVTKNIKKSKEASEDMSSNESRASSLEAESRVTSKPLSEVMDLEDHVTMFSDDEDLSDAEESLQRKYRGNCSRNLDMQQIGGSCTCRRGDERVGYANPISKETAQMCLEMQTQANLPQSLAPDSQLLRTRITDTIRILGDLATLGQPRKSRSDYTDLLLQDICTYYSYTPYLAEKLYSLFTPMEAFAFFEANETPRPVVIRTNTLRTNRRSLAQALINRGVVLEPVGKWSKVGLQVFESPVPLGATPEYLAGHYILQAASSFLPVMALAPQPHERILDMAAAPGGKTTYMSALMRNTGCVMANDANKERAKGLIGNIHRLGCKNTIVTNLDARTAFPKALGGFDRVLLDAPCSGTGVISKDPSVKTSKTERDFMAIPHTQKQLLLAAIDSTNHASKTGGYIVYSTCSVAVEENEAVVQYVLRKRPNVRIVDTGLGTFGSEGFKSYKGKQFDPKMALTRRYFPHRENVDGFYVCKLKKFGPSPAETTAVSANKVVDGESAENEEWDKTPIVEENGAKATDDDFGPFDEEEDTSYIARAERNKVRRKGLDPRAVLNGKEGEKEKRQNKDKDQGKQTKNAGEKEKKKSRKKSAGHSKKNDNYAVDMEKLDAESDRFKAPPQPQRHPSHSPSILSGPAVPILSYCASSILMTVTNKYVLSGVEFNLNFFLLCVQTCKSMGLINFRDFNSDEAKKWFPISLLLIGMIYTGAKALKFLSIPVYTIFKNLTTILIAYGEVLWFGGSVTGMALFSFGLMVMSSVIAAWADIKHALDSSSLSGLETTSKISTLNSGYLWMLMNCLCTSMYLLGMRKRIKLTNFKDFDTMFYNNLLSIPILLIGSFIVEDWSSTNISKNFPIETRNSLIFAMIFSGLSSVFISYTSAWCVRVTSSTTYSMVGALNKLPVALSGLVFFGDPVTIPGVSAIVVGFVSGLVYSLAKVKQNAKPRTGILPTANPVSASTQSMRDGLKS</sequence>
<feature type="binding site" evidence="12">
    <location>
        <position position="412"/>
    </location>
    <ligand>
        <name>S-adenosyl-L-methionine</name>
        <dbReference type="ChEBI" id="CHEBI:59789"/>
    </ligand>
</feature>
<evidence type="ECO:0000256" key="11">
    <source>
        <dbReference type="ARBA" id="ARBA00082314"/>
    </source>
</evidence>
<dbReference type="PROSITE" id="PS51686">
    <property type="entry name" value="SAM_MT_RSMB_NOP"/>
    <property type="match status" value="1"/>
</dbReference>
<dbReference type="InterPro" id="IPR029063">
    <property type="entry name" value="SAM-dependent_MTases_sf"/>
</dbReference>
<protein>
    <recommendedName>
        <fullName evidence="11">Nucleolar protein 2</fullName>
    </recommendedName>
</protein>
<dbReference type="RefSeq" id="XP_002544506.1">
    <property type="nucleotide sequence ID" value="XM_002544460.1"/>
</dbReference>
<feature type="transmembrane region" description="Helical" evidence="14">
    <location>
        <begin position="850"/>
        <end position="868"/>
    </location>
</feature>
<evidence type="ECO:0000256" key="9">
    <source>
        <dbReference type="ARBA" id="ARBA00022884"/>
    </source>
</evidence>
<dbReference type="InParanoid" id="C4JMG5"/>
<keyword evidence="14" id="KW-1133">Transmembrane helix</keyword>
<dbReference type="PANTHER" id="PTHR22807:SF30">
    <property type="entry name" value="28S RRNA (CYTOSINE(4447)-C(5))-METHYLTRANSFERASE-RELATED"/>
    <property type="match status" value="1"/>
</dbReference>
<dbReference type="PANTHER" id="PTHR22807">
    <property type="entry name" value="NOP2 YEAST -RELATED NOL1/NOP2/FMU SUN DOMAIN-CONTAINING"/>
    <property type="match status" value="1"/>
</dbReference>
<keyword evidence="14" id="KW-0472">Membrane</keyword>
<dbReference type="InterPro" id="IPR023273">
    <property type="entry name" value="RCMT_NOP2"/>
</dbReference>
<keyword evidence="14" id="KW-0812">Transmembrane</keyword>
<evidence type="ECO:0000256" key="1">
    <source>
        <dbReference type="ARBA" id="ARBA00004477"/>
    </source>
</evidence>
<dbReference type="Gene3D" id="3.40.50.150">
    <property type="entry name" value="Vaccinia Virus protein VP39"/>
    <property type="match status" value="1"/>
</dbReference>
<dbReference type="FunFam" id="3.30.70.1170:FF:000001">
    <property type="entry name" value="Ribosomal RNA methyltransferase Nop2"/>
    <property type="match status" value="1"/>
</dbReference>
<dbReference type="Proteomes" id="UP000002058">
    <property type="component" value="Unassembled WGS sequence"/>
</dbReference>
<dbReference type="GO" id="GO:0003723">
    <property type="term" value="F:RNA binding"/>
    <property type="evidence" value="ECO:0007669"/>
    <property type="project" value="UniProtKB-UniRule"/>
</dbReference>
<dbReference type="Gene3D" id="3.30.70.1170">
    <property type="entry name" value="Sun protein, domain 3"/>
    <property type="match status" value="1"/>
</dbReference>
<comment type="similarity">
    <text evidence="3 12">Belongs to the class I-like SAM-binding methyltransferase superfamily. RsmB/NOP family.</text>
</comment>
<dbReference type="Pfam" id="PF01189">
    <property type="entry name" value="Methyltr_RsmB-F"/>
    <property type="match status" value="1"/>
</dbReference>
<dbReference type="InterPro" id="IPR049560">
    <property type="entry name" value="MeTrfase_RsmB-F_NOP2_cat"/>
</dbReference>
<dbReference type="InterPro" id="IPR023267">
    <property type="entry name" value="RCMT"/>
</dbReference>
<dbReference type="GO" id="GO:0005730">
    <property type="term" value="C:nucleolus"/>
    <property type="evidence" value="ECO:0007669"/>
    <property type="project" value="UniProtKB-SubCell"/>
</dbReference>
<feature type="region of interest" description="Disordered" evidence="13">
    <location>
        <begin position="1"/>
        <end position="100"/>
    </location>
</feature>
<evidence type="ECO:0000256" key="14">
    <source>
        <dbReference type="SAM" id="Phobius"/>
    </source>
</evidence>
<dbReference type="EMBL" id="CH476616">
    <property type="protein sequence ID" value="EEP79177.1"/>
    <property type="molecule type" value="Genomic_DNA"/>
</dbReference>
<evidence type="ECO:0000256" key="4">
    <source>
        <dbReference type="ARBA" id="ARBA00022517"/>
    </source>
</evidence>
<proteinExistence type="inferred from homology"/>
<keyword evidence="10" id="KW-0539">Nucleus</keyword>
<organism evidence="16 17">
    <name type="scientific">Uncinocarpus reesii (strain UAMH 1704)</name>
    <dbReference type="NCBI Taxonomy" id="336963"/>
    <lineage>
        <taxon>Eukaryota</taxon>
        <taxon>Fungi</taxon>
        <taxon>Dikarya</taxon>
        <taxon>Ascomycota</taxon>
        <taxon>Pezizomycotina</taxon>
        <taxon>Eurotiomycetes</taxon>
        <taxon>Eurotiomycetidae</taxon>
        <taxon>Onygenales</taxon>
        <taxon>Onygenaceae</taxon>
        <taxon>Uncinocarpus</taxon>
    </lineage>
</organism>
<dbReference type="NCBIfam" id="TIGR00446">
    <property type="entry name" value="nop2p"/>
    <property type="match status" value="1"/>
</dbReference>
<evidence type="ECO:0000256" key="2">
    <source>
        <dbReference type="ARBA" id="ARBA00004604"/>
    </source>
</evidence>
<dbReference type="HOGENOM" id="CLU_005316_3_2_1"/>
<keyword evidence="17" id="KW-1185">Reference proteome</keyword>
<evidence type="ECO:0000313" key="16">
    <source>
        <dbReference type="EMBL" id="EEP79177.1"/>
    </source>
</evidence>
<dbReference type="PROSITE" id="PS01153">
    <property type="entry name" value="NOL1_NOP2_SUN"/>
    <property type="match status" value="1"/>
</dbReference>
<dbReference type="OrthoDB" id="427002at2759"/>
<keyword evidence="8" id="KW-0256">Endoplasmic reticulum</keyword>
<evidence type="ECO:0000256" key="13">
    <source>
        <dbReference type="SAM" id="MobiDB-lite"/>
    </source>
</evidence>
<evidence type="ECO:0000256" key="7">
    <source>
        <dbReference type="ARBA" id="ARBA00022691"/>
    </source>
</evidence>
<feature type="transmembrane region" description="Helical" evidence="14">
    <location>
        <begin position="950"/>
        <end position="970"/>
    </location>
</feature>
<evidence type="ECO:0000256" key="3">
    <source>
        <dbReference type="ARBA" id="ARBA00007494"/>
    </source>
</evidence>
<dbReference type="VEuPathDB" id="FungiDB:UREG_04023"/>